<dbReference type="RefSeq" id="WP_283239627.1">
    <property type="nucleotide sequence ID" value="NZ_JASGBP010000007.1"/>
</dbReference>
<accession>A0ABT6XS73</accession>
<gene>
    <name evidence="1" type="ORF">QHT84_11045</name>
</gene>
<proteinExistence type="predicted"/>
<dbReference type="Pfam" id="PF24389">
    <property type="entry name" value="ORC-CDC6-like"/>
    <property type="match status" value="1"/>
</dbReference>
<dbReference type="InterPro" id="IPR056955">
    <property type="entry name" value="ORC-CDC6-like"/>
</dbReference>
<name>A0ABT6XS73_9FLAO</name>
<dbReference type="EMBL" id="JASGBP010000007">
    <property type="protein sequence ID" value="MDI9257950.1"/>
    <property type="molecule type" value="Genomic_DNA"/>
</dbReference>
<protein>
    <submittedName>
        <fullName evidence="1">Uncharacterized protein</fullName>
    </submittedName>
</protein>
<keyword evidence="2" id="KW-1185">Reference proteome</keyword>
<reference evidence="1 2" key="1">
    <citation type="submission" date="2023-05" db="EMBL/GenBank/DDBJ databases">
        <title>Flavobacterium sedimenti sp. nov., isolated from the sediment.</title>
        <authorList>
            <person name="Wu N."/>
        </authorList>
    </citation>
    <scope>NUCLEOTIDE SEQUENCE [LARGE SCALE GENOMIC DNA]</scope>
    <source>
        <strain evidence="1 2">YZ-48</strain>
    </source>
</reference>
<sequence>MSSFNNPFSIDRAEQLGVKLFEFYANHKNFEGLLKSKSLVIEGGRGSGKTMFFLYNSYSNKKNEAISNGLDFKSFFEKEKVIGIYFRADSNFVPAFQHKGIDEDEWTQLFGHFLNITLTKRLIEIIIDIQKELINWSEETIDVPTELSIFFEKDLTSFDQLLELVLREEIHLISYINNLNSVERPKVLPNSYLLNTVAKSLLSTSIFEDKAIHIFVDEYENLLEYQQRLINTLVKHPNPVIFDLGMRNKGLKTSETLATSEIISAPHDFNYFNFEQFTENEYEEFIIEICRKRLQKVDSLKDLNNSDYFDIKFYLGKYSYKYELSLLREDLAGSIKLKLNANIGTNESAKIMTESDDLLILRLNLVLIERGYDLNHIADEYRKWIDGKPSKYSDWLHNNKMGVVYLLCKESSRDKLYYGFQTYKSVSSGIIRFFIELCESAFKQAFRNGFSFDEPRAITAEEQTQASYHVSRYKVNDIETYTPYSNFLKRFVLLLGSVFEKLHRDKLLSEPERNHFSTDFDKLNEDSKSFLKNAELYSVLQIREETKVKTSTIDSNNVEYHLNHIYAPYFQISPRKIRSLKIDPKNLDALINGDSKKANEIANALVKGIINDRENDAQLKIDLF</sequence>
<organism evidence="1 2">
    <name type="scientific">Flavobacterium sedimenticola</name>
    <dbReference type="NCBI Taxonomy" id="3043286"/>
    <lineage>
        <taxon>Bacteria</taxon>
        <taxon>Pseudomonadati</taxon>
        <taxon>Bacteroidota</taxon>
        <taxon>Flavobacteriia</taxon>
        <taxon>Flavobacteriales</taxon>
        <taxon>Flavobacteriaceae</taxon>
        <taxon>Flavobacterium</taxon>
    </lineage>
</organism>
<evidence type="ECO:0000313" key="1">
    <source>
        <dbReference type="EMBL" id="MDI9257950.1"/>
    </source>
</evidence>
<evidence type="ECO:0000313" key="2">
    <source>
        <dbReference type="Proteomes" id="UP001230035"/>
    </source>
</evidence>
<dbReference type="Proteomes" id="UP001230035">
    <property type="component" value="Unassembled WGS sequence"/>
</dbReference>
<comment type="caution">
    <text evidence="1">The sequence shown here is derived from an EMBL/GenBank/DDBJ whole genome shotgun (WGS) entry which is preliminary data.</text>
</comment>